<name>A0A2N1PRT9_9BACT</name>
<dbReference type="InterPro" id="IPR023091">
    <property type="entry name" value="MetalPrtase_cat_dom_sf_prd"/>
</dbReference>
<organism evidence="8 9">
    <name type="scientific">Candidatus Wallbacteria bacterium HGW-Wallbacteria-1</name>
    <dbReference type="NCBI Taxonomy" id="2013854"/>
    <lineage>
        <taxon>Bacteria</taxon>
        <taxon>Candidatus Walliibacteriota</taxon>
    </lineage>
</organism>
<dbReference type="EMBL" id="PGXC01000003">
    <property type="protein sequence ID" value="PKK91048.1"/>
    <property type="molecule type" value="Genomic_DNA"/>
</dbReference>
<comment type="subcellular location">
    <subcellularLocation>
        <location evidence="7">Cytoplasm</location>
    </subcellularLocation>
</comment>
<dbReference type="Proteomes" id="UP000233256">
    <property type="component" value="Unassembled WGS sequence"/>
</dbReference>
<gene>
    <name evidence="7 8" type="primary">ybeY</name>
    <name evidence="8" type="ORF">CVV64_04570</name>
</gene>
<evidence type="ECO:0000256" key="2">
    <source>
        <dbReference type="ARBA" id="ARBA00022722"/>
    </source>
</evidence>
<dbReference type="NCBIfam" id="TIGR00043">
    <property type="entry name" value="rRNA maturation RNase YbeY"/>
    <property type="match status" value="1"/>
</dbReference>
<evidence type="ECO:0000313" key="8">
    <source>
        <dbReference type="EMBL" id="PKK91048.1"/>
    </source>
</evidence>
<dbReference type="PANTHER" id="PTHR46986:SF1">
    <property type="entry name" value="ENDORIBONUCLEASE YBEY, CHLOROPLASTIC"/>
    <property type="match status" value="1"/>
</dbReference>
<dbReference type="GO" id="GO:0008270">
    <property type="term" value="F:zinc ion binding"/>
    <property type="evidence" value="ECO:0007669"/>
    <property type="project" value="UniProtKB-UniRule"/>
</dbReference>
<evidence type="ECO:0000256" key="7">
    <source>
        <dbReference type="HAMAP-Rule" id="MF_00009"/>
    </source>
</evidence>
<dbReference type="AlphaFoldDB" id="A0A2N1PRT9"/>
<accession>A0A2N1PRT9</accession>
<evidence type="ECO:0000256" key="1">
    <source>
        <dbReference type="ARBA" id="ARBA00010875"/>
    </source>
</evidence>
<feature type="binding site" evidence="7">
    <location>
        <position position="143"/>
    </location>
    <ligand>
        <name>Zn(2+)</name>
        <dbReference type="ChEBI" id="CHEBI:29105"/>
        <note>catalytic</note>
    </ligand>
</feature>
<keyword evidence="3 7" id="KW-0479">Metal-binding</keyword>
<protein>
    <recommendedName>
        <fullName evidence="7">Endoribonuclease YbeY</fullName>
        <ecNumber evidence="7">3.1.-.-</ecNumber>
    </recommendedName>
</protein>
<reference evidence="8 9" key="1">
    <citation type="journal article" date="2017" name="ISME J.">
        <title>Potential for microbial H2 and metal transformations associated with novel bacteria and archaea in deep terrestrial subsurface sediments.</title>
        <authorList>
            <person name="Hernsdorf A.W."/>
            <person name="Amano Y."/>
            <person name="Miyakawa K."/>
            <person name="Ise K."/>
            <person name="Suzuki Y."/>
            <person name="Anantharaman K."/>
            <person name="Probst A."/>
            <person name="Burstein D."/>
            <person name="Thomas B.C."/>
            <person name="Banfield J.F."/>
        </authorList>
    </citation>
    <scope>NUCLEOTIDE SEQUENCE [LARGE SCALE GENOMIC DNA]</scope>
    <source>
        <strain evidence="8">HGW-Wallbacteria-1</strain>
    </source>
</reference>
<comment type="caution">
    <text evidence="8">The sequence shown here is derived from an EMBL/GenBank/DDBJ whole genome shotgun (WGS) entry which is preliminary data.</text>
</comment>
<keyword evidence="6 7" id="KW-0862">Zinc</keyword>
<comment type="similarity">
    <text evidence="1 7">Belongs to the endoribonuclease YbeY family.</text>
</comment>
<dbReference type="GO" id="GO:0004222">
    <property type="term" value="F:metalloendopeptidase activity"/>
    <property type="evidence" value="ECO:0007669"/>
    <property type="project" value="InterPro"/>
</dbReference>
<keyword evidence="7" id="KW-0698">rRNA processing</keyword>
<evidence type="ECO:0000256" key="5">
    <source>
        <dbReference type="ARBA" id="ARBA00022801"/>
    </source>
</evidence>
<feature type="binding site" evidence="7">
    <location>
        <position position="137"/>
    </location>
    <ligand>
        <name>Zn(2+)</name>
        <dbReference type="ChEBI" id="CHEBI:29105"/>
        <note>catalytic</note>
    </ligand>
</feature>
<evidence type="ECO:0000256" key="4">
    <source>
        <dbReference type="ARBA" id="ARBA00022759"/>
    </source>
</evidence>
<evidence type="ECO:0000256" key="3">
    <source>
        <dbReference type="ARBA" id="ARBA00022723"/>
    </source>
</evidence>
<evidence type="ECO:0000313" key="9">
    <source>
        <dbReference type="Proteomes" id="UP000233256"/>
    </source>
</evidence>
<keyword evidence="4 7" id="KW-0255">Endonuclease</keyword>
<dbReference type="Pfam" id="PF02130">
    <property type="entry name" value="YbeY"/>
    <property type="match status" value="1"/>
</dbReference>
<feature type="binding site" evidence="7">
    <location>
        <position position="133"/>
    </location>
    <ligand>
        <name>Zn(2+)</name>
        <dbReference type="ChEBI" id="CHEBI:29105"/>
        <note>catalytic</note>
    </ligand>
</feature>
<comment type="function">
    <text evidence="7">Single strand-specific metallo-endoribonuclease involved in late-stage 70S ribosome quality control and in maturation of the 3' terminus of the 16S rRNA.</text>
</comment>
<dbReference type="GO" id="GO:0005737">
    <property type="term" value="C:cytoplasm"/>
    <property type="evidence" value="ECO:0007669"/>
    <property type="project" value="UniProtKB-SubCell"/>
</dbReference>
<sequence>MENESIDKEDIPDRRPGVSPHNNWVEILQQCTDLVLVPERSEKIIDMTLMEMGISGKEVTLTIVDQAAMSDLNSQYRGLDGPTDILTFRLADGPDEAFDGYLLGDIIICAQVLKSNGNMAGNLQKECAMILIHGALHLAGLDHQGGMEEGEEFFLIQERLLEKFSSLWGDDGLVDEGRCDSRG</sequence>
<keyword evidence="5 7" id="KW-0378">Hydrolase</keyword>
<dbReference type="InterPro" id="IPR002036">
    <property type="entry name" value="YbeY"/>
</dbReference>
<comment type="cofactor">
    <cofactor evidence="7">
        <name>Zn(2+)</name>
        <dbReference type="ChEBI" id="CHEBI:29105"/>
    </cofactor>
    <text evidence="7">Binds 1 zinc ion.</text>
</comment>
<dbReference type="SUPFAM" id="SSF55486">
    <property type="entry name" value="Metalloproteases ('zincins'), catalytic domain"/>
    <property type="match status" value="1"/>
</dbReference>
<dbReference type="HAMAP" id="MF_00009">
    <property type="entry name" value="Endoribonucl_YbeY"/>
    <property type="match status" value="1"/>
</dbReference>
<keyword evidence="7" id="KW-0963">Cytoplasm</keyword>
<dbReference type="GO" id="GO:0004521">
    <property type="term" value="F:RNA endonuclease activity"/>
    <property type="evidence" value="ECO:0007669"/>
    <property type="project" value="UniProtKB-UniRule"/>
</dbReference>
<dbReference type="GO" id="GO:0006364">
    <property type="term" value="P:rRNA processing"/>
    <property type="evidence" value="ECO:0007669"/>
    <property type="project" value="UniProtKB-UniRule"/>
</dbReference>
<proteinExistence type="inferred from homology"/>
<dbReference type="Gene3D" id="3.40.390.30">
    <property type="entry name" value="Metalloproteases ('zincins'), catalytic domain"/>
    <property type="match status" value="1"/>
</dbReference>
<keyword evidence="2 7" id="KW-0540">Nuclease</keyword>
<dbReference type="EC" id="3.1.-.-" evidence="7"/>
<evidence type="ECO:0000256" key="6">
    <source>
        <dbReference type="ARBA" id="ARBA00022833"/>
    </source>
</evidence>
<dbReference type="PANTHER" id="PTHR46986">
    <property type="entry name" value="ENDORIBONUCLEASE YBEY, CHLOROPLASTIC"/>
    <property type="match status" value="1"/>
</dbReference>
<keyword evidence="7" id="KW-0690">Ribosome biogenesis</keyword>